<dbReference type="Proteomes" id="UP000466997">
    <property type="component" value="Chromosome"/>
</dbReference>
<feature type="region of interest" description="Disordered" evidence="1">
    <location>
        <begin position="77"/>
        <end position="100"/>
    </location>
</feature>
<name>A0A7I7JGR4_9MYCO</name>
<dbReference type="EMBL" id="AP022562">
    <property type="protein sequence ID" value="BBX11126.1"/>
    <property type="molecule type" value="Genomic_DNA"/>
</dbReference>
<accession>A0A7I7JGR4</accession>
<evidence type="ECO:0000256" key="1">
    <source>
        <dbReference type="SAM" id="MobiDB-lite"/>
    </source>
</evidence>
<evidence type="ECO:0000313" key="3">
    <source>
        <dbReference type="Proteomes" id="UP000466997"/>
    </source>
</evidence>
<keyword evidence="3" id="KW-1185">Reference proteome</keyword>
<organism evidence="2 3">
    <name type="scientific">Mycobacterium novum</name>
    <dbReference type="NCBI Taxonomy" id="2492438"/>
    <lineage>
        <taxon>Bacteria</taxon>
        <taxon>Bacillati</taxon>
        <taxon>Actinomycetota</taxon>
        <taxon>Actinomycetes</taxon>
        <taxon>Mycobacteriales</taxon>
        <taxon>Mycobacteriaceae</taxon>
        <taxon>Mycobacterium</taxon>
    </lineage>
</organism>
<gene>
    <name evidence="2" type="ORF">MNVM_02070</name>
</gene>
<dbReference type="AlphaFoldDB" id="A0A7I7JGR4"/>
<proteinExistence type="predicted"/>
<evidence type="ECO:0000313" key="2">
    <source>
        <dbReference type="EMBL" id="BBX11126.1"/>
    </source>
</evidence>
<dbReference type="KEGG" id="mnm:MNVM_02070"/>
<reference evidence="2 3" key="1">
    <citation type="journal article" date="2019" name="Emerg. Microbes Infect.">
        <title>Comprehensive subspecies identification of 175 nontuberculous mycobacteria species based on 7547 genomic profiles.</title>
        <authorList>
            <person name="Matsumoto Y."/>
            <person name="Kinjo T."/>
            <person name="Motooka D."/>
            <person name="Nabeya D."/>
            <person name="Jung N."/>
            <person name="Uechi K."/>
            <person name="Horii T."/>
            <person name="Iida T."/>
            <person name="Fujita J."/>
            <person name="Nakamura S."/>
        </authorList>
    </citation>
    <scope>NUCLEOTIDE SEQUENCE [LARGE SCALE GENOMIC DNA]</scope>
    <source>
        <strain evidence="2 3">JCM 6391</strain>
    </source>
</reference>
<protein>
    <submittedName>
        <fullName evidence="2">Uncharacterized protein</fullName>
    </submittedName>
</protein>
<sequence>MRELTPDQHEAAQKALDYLHSHLLESEAGMGYGPGTAEALEEFLSAHAESDYDLARNALGLALGMTDVAISLIKTRQSETQRAPAETLADLRHGFTPPAE</sequence>
<dbReference type="RefSeq" id="WP_193465603.1">
    <property type="nucleotide sequence ID" value="NZ_AP022562.1"/>
</dbReference>